<evidence type="ECO:0000313" key="3">
    <source>
        <dbReference type="EMBL" id="TVZ06619.1"/>
    </source>
</evidence>
<keyword evidence="2" id="KW-0732">Signal</keyword>
<dbReference type="RefSeq" id="WP_145851372.1">
    <property type="nucleotide sequence ID" value="NZ_RPFW01000001.1"/>
</dbReference>
<organism evidence="3 4">
    <name type="scientific">Trebonia kvetii</name>
    <dbReference type="NCBI Taxonomy" id="2480626"/>
    <lineage>
        <taxon>Bacteria</taxon>
        <taxon>Bacillati</taxon>
        <taxon>Actinomycetota</taxon>
        <taxon>Actinomycetes</taxon>
        <taxon>Streptosporangiales</taxon>
        <taxon>Treboniaceae</taxon>
        <taxon>Trebonia</taxon>
    </lineage>
</organism>
<feature type="compositionally biased region" description="Polar residues" evidence="1">
    <location>
        <begin position="61"/>
        <end position="77"/>
    </location>
</feature>
<evidence type="ECO:0000256" key="2">
    <source>
        <dbReference type="SAM" id="SignalP"/>
    </source>
</evidence>
<gene>
    <name evidence="3" type="ORF">EAS64_04340</name>
</gene>
<proteinExistence type="predicted"/>
<dbReference type="AlphaFoldDB" id="A0A6P2C5B6"/>
<comment type="caution">
    <text evidence="3">The sequence shown here is derived from an EMBL/GenBank/DDBJ whole genome shotgun (WGS) entry which is preliminary data.</text>
</comment>
<feature type="compositionally biased region" description="Polar residues" evidence="1">
    <location>
        <begin position="34"/>
        <end position="47"/>
    </location>
</feature>
<dbReference type="EMBL" id="RPFW01000001">
    <property type="protein sequence ID" value="TVZ06619.1"/>
    <property type="molecule type" value="Genomic_DNA"/>
</dbReference>
<evidence type="ECO:0000256" key="1">
    <source>
        <dbReference type="SAM" id="MobiDB-lite"/>
    </source>
</evidence>
<feature type="region of interest" description="Disordered" evidence="1">
    <location>
        <begin position="28"/>
        <end position="93"/>
    </location>
</feature>
<feature type="chain" id="PRO_5026686182" evidence="2">
    <location>
        <begin position="24"/>
        <end position="93"/>
    </location>
</feature>
<keyword evidence="4" id="KW-1185">Reference proteome</keyword>
<feature type="signal peptide" evidence="2">
    <location>
        <begin position="1"/>
        <end position="23"/>
    </location>
</feature>
<protein>
    <submittedName>
        <fullName evidence="3">Uncharacterized protein</fullName>
    </submittedName>
</protein>
<evidence type="ECO:0000313" key="4">
    <source>
        <dbReference type="Proteomes" id="UP000460272"/>
    </source>
</evidence>
<reference evidence="3 4" key="1">
    <citation type="submission" date="2018-11" db="EMBL/GenBank/DDBJ databases">
        <title>Trebonia kvetii gen.nov., sp.nov., a novel acidophilic actinobacterium, and proposal of the new actinobacterial family Treboniaceae fam. nov.</title>
        <authorList>
            <person name="Rapoport D."/>
            <person name="Sagova-Mareckova M."/>
            <person name="Sedlacek I."/>
            <person name="Provaznik J."/>
            <person name="Kralova S."/>
            <person name="Pavlinic D."/>
            <person name="Benes V."/>
            <person name="Kopecky J."/>
        </authorList>
    </citation>
    <scope>NUCLEOTIDE SEQUENCE [LARGE SCALE GENOMIC DNA]</scope>
    <source>
        <strain evidence="3 4">15Tr583</strain>
    </source>
</reference>
<name>A0A6P2C5B6_9ACTN</name>
<sequence length="93" mass="9161">MSNWTAVMLVAATAVTAGYFARANVSASHPAATVTGSQPPAASSHQPCVTVPVATSGGSGVTTQTPARTCAPGTNGTRPAIVYVNSGERGTDS</sequence>
<dbReference type="Proteomes" id="UP000460272">
    <property type="component" value="Unassembled WGS sequence"/>
</dbReference>
<accession>A0A6P2C5B6</accession>